<dbReference type="RefSeq" id="WP_048071793.1">
    <property type="nucleotide sequence ID" value="NZ_JARVXG010000031.1"/>
</dbReference>
<evidence type="ECO:0000256" key="2">
    <source>
        <dbReference type="ARBA" id="ARBA00025626"/>
    </source>
</evidence>
<dbReference type="NCBIfam" id="TIGR01875">
    <property type="entry name" value="cas_MJ0381"/>
    <property type="match status" value="1"/>
</dbReference>
<dbReference type="InterPro" id="IPR013414">
    <property type="entry name" value="Cas7/Cst2/DevR_sub_I-B/Tneap"/>
</dbReference>
<evidence type="ECO:0000313" key="3">
    <source>
        <dbReference type="EMBL" id="CEA12445.1"/>
    </source>
</evidence>
<proteinExistence type="predicted"/>
<dbReference type="EMBL" id="LN515531">
    <property type="protein sequence ID" value="CEA12445.1"/>
    <property type="molecule type" value="Genomic_DNA"/>
</dbReference>
<dbReference type="InterPro" id="IPR010154">
    <property type="entry name" value="CRISPR-assoc_Cas7/Cst2/DevR"/>
</dbReference>
<dbReference type="Pfam" id="PF01905">
    <property type="entry name" value="DevR"/>
    <property type="match status" value="1"/>
</dbReference>
<comment type="function">
    <text evidence="2">CRISPR (clustered regularly interspaced short palindromic repeat) is an adaptive immune system that provides protection against mobile genetic elements (viruses, transposable elements and conjugative plasmids). CRISPR clusters contain spacers, sequences complementary to antecedent mobile elements, and target invading nucleic acids. CRISPR clusters are transcribed and processed into CRISPR RNA (crRNA).</text>
</comment>
<sequence>MGRYIVMDIVFYGNSLNYDQGSGNYQELKKITKWDGRQYSLVSRYALRYSLLETAKNMSLWKLAGGEDLTAAGSGDKKVIQPAVDFLLSGKIIEYPEFDLFGYLITGTTPQNFRTAPVKINHAVSMTQFNYDALFNANLGLANRMRKRFGDMKPNPFTAEEHETFYQYTVVVDVDNIGEVEVYVNKGSDINFKGDKWKISEIQLDGTVTVELEKGKGKKKESDQVNQSANVEKLDSTELENNLVLIKYSLKEEDYDPVKERVIELLKAILNLKRSIKGREEDLSPKLLIMGVYKDKPYQTYKDKITLLDEYVEEEYDEIEETPTSNGGRLVKVRHKTTKSRKPKFEIQGLSGDSELITEENLLNLIEDLFDQKKSTECVKIFKDPSITVDIKGKRE</sequence>
<gene>
    <name evidence="3" type="ORF">DSM1535_0079</name>
</gene>
<reference evidence="3" key="1">
    <citation type="submission" date="2014-08" db="EMBL/GenBank/DDBJ databases">
        <authorList>
            <person name="Wibberg D."/>
        </authorList>
    </citation>
    <scope>NUCLEOTIDE SEQUENCE</scope>
</reference>
<dbReference type="PATRIC" id="fig|2162.9.peg.84"/>
<dbReference type="KEGG" id="mfi:DSM1535_0079"/>
<organism evidence="3">
    <name type="scientific">Methanobacterium formicicum</name>
    <dbReference type="NCBI Taxonomy" id="2162"/>
    <lineage>
        <taxon>Archaea</taxon>
        <taxon>Methanobacteriati</taxon>
        <taxon>Methanobacteriota</taxon>
        <taxon>Methanomada group</taxon>
        <taxon>Methanobacteria</taxon>
        <taxon>Methanobacteriales</taxon>
        <taxon>Methanobacteriaceae</taxon>
        <taxon>Methanobacterium</taxon>
    </lineage>
</organism>
<evidence type="ECO:0000256" key="1">
    <source>
        <dbReference type="ARBA" id="ARBA00023118"/>
    </source>
</evidence>
<name>A0A090I410_METFO</name>
<accession>A0A090I410</accession>
<dbReference type="GO" id="GO:0051607">
    <property type="term" value="P:defense response to virus"/>
    <property type="evidence" value="ECO:0007669"/>
    <property type="project" value="UniProtKB-KW"/>
</dbReference>
<protein>
    <submittedName>
        <fullName evidence="3">CRISPR-associated negative autoregulator, DevR family</fullName>
    </submittedName>
</protein>
<dbReference type="AlphaFoldDB" id="A0A090I410"/>
<dbReference type="NCBIfam" id="TIGR02585">
    <property type="entry name" value="cas_Cst2_DevR"/>
    <property type="match status" value="1"/>
</dbReference>
<keyword evidence="1" id="KW-0051">Antiviral defense</keyword>